<dbReference type="CDD" id="cd05227">
    <property type="entry name" value="AR_SDR_e"/>
    <property type="match status" value="1"/>
</dbReference>
<organism evidence="4 5">
    <name type="scientific">Rhizoctonia solani AG-3 Rhs1AP</name>
    <dbReference type="NCBI Taxonomy" id="1086054"/>
    <lineage>
        <taxon>Eukaryota</taxon>
        <taxon>Fungi</taxon>
        <taxon>Dikarya</taxon>
        <taxon>Basidiomycota</taxon>
        <taxon>Agaricomycotina</taxon>
        <taxon>Agaricomycetes</taxon>
        <taxon>Cantharellales</taxon>
        <taxon>Ceratobasidiaceae</taxon>
        <taxon>Rhizoctonia</taxon>
    </lineage>
</organism>
<dbReference type="InterPro" id="IPR036291">
    <property type="entry name" value="NAD(P)-bd_dom_sf"/>
</dbReference>
<keyword evidence="1" id="KW-0560">Oxidoreductase</keyword>
<sequence>MPAIKTDDTVLVTGASGFIAVWVCQYLLEAGYKVKGTVRSASKGDYLVNLFKPYGDKFKYVIVEDMSKNGAFDEVVKGVDAIAHTASPVNFDTEDPKDVIEPAVRGTTEILESVHKYAPAVKRVVITSSVVAITDVMFHLKIPGTIYTENDWNTRSIQEIQEKGKDALGIHKYCASKVMAEKAAWDFVAKTKPNWDLVTCCPSLVYGPILHQVSDPSTVNTSIAMVYNFVHNKESMTEETLLTPNNFVDVRDVALAHVRALEVEEAGGQRFITASAFYCWQDTRTWVLLSDNVHLTYQALVDVLNLPPGFPRGTPGAGKALKHIVFSHAKAKKILGMEFKGLQECMRDTVEGLQKRGWGVMV</sequence>
<dbReference type="Proteomes" id="UP000030108">
    <property type="component" value="Unassembled WGS sequence"/>
</dbReference>
<dbReference type="PANTHER" id="PTHR10366">
    <property type="entry name" value="NAD DEPENDENT EPIMERASE/DEHYDRATASE"/>
    <property type="match status" value="1"/>
</dbReference>
<comment type="similarity">
    <text evidence="2">Belongs to the NAD(P)-dependent epimerase/dehydratase family. Dihydroflavonol-4-reductase subfamily.</text>
</comment>
<reference evidence="5" key="1">
    <citation type="journal article" date="2014" name="Genome Announc.">
        <title>Draft genome sequence of the plant-pathogenic soil fungus Rhizoctonia solani anastomosis group 3 strain Rhs1AP.</title>
        <authorList>
            <person name="Cubeta M.A."/>
            <person name="Thomas E."/>
            <person name="Dean R.A."/>
            <person name="Jabaji S."/>
            <person name="Neate S.M."/>
            <person name="Tavantzis S."/>
            <person name="Toda T."/>
            <person name="Vilgalys R."/>
            <person name="Bharathan N."/>
            <person name="Fedorova-Abrams N."/>
            <person name="Pakala S.B."/>
            <person name="Pakala S.M."/>
            <person name="Zafar N."/>
            <person name="Joardar V."/>
            <person name="Losada L."/>
            <person name="Nierman W.C."/>
        </authorList>
    </citation>
    <scope>NUCLEOTIDE SEQUENCE [LARGE SCALE GENOMIC DNA]</scope>
    <source>
        <strain evidence="5">AG-3</strain>
    </source>
</reference>
<dbReference type="PANTHER" id="PTHR10366:SF564">
    <property type="entry name" value="STEROL-4-ALPHA-CARBOXYLATE 3-DEHYDROGENASE, DECARBOXYLATING"/>
    <property type="match status" value="1"/>
</dbReference>
<evidence type="ECO:0000256" key="1">
    <source>
        <dbReference type="ARBA" id="ARBA00023002"/>
    </source>
</evidence>
<dbReference type="SUPFAM" id="SSF51735">
    <property type="entry name" value="NAD(P)-binding Rossmann-fold domains"/>
    <property type="match status" value="1"/>
</dbReference>
<evidence type="ECO:0000259" key="3">
    <source>
        <dbReference type="Pfam" id="PF01370"/>
    </source>
</evidence>
<dbReference type="AlphaFoldDB" id="X8JSJ7"/>
<evidence type="ECO:0000313" key="4">
    <source>
        <dbReference type="EMBL" id="EUC65978.1"/>
    </source>
</evidence>
<proteinExistence type="inferred from homology"/>
<dbReference type="GO" id="GO:0016616">
    <property type="term" value="F:oxidoreductase activity, acting on the CH-OH group of donors, NAD or NADP as acceptor"/>
    <property type="evidence" value="ECO:0007669"/>
    <property type="project" value="TreeGrafter"/>
</dbReference>
<evidence type="ECO:0000313" key="5">
    <source>
        <dbReference type="Proteomes" id="UP000030108"/>
    </source>
</evidence>
<name>X8JSJ7_9AGAM</name>
<gene>
    <name evidence="4" type="ORF">RSOL_504260</name>
</gene>
<dbReference type="EMBL" id="JATN01000310">
    <property type="protein sequence ID" value="EUC65978.1"/>
    <property type="molecule type" value="Genomic_DNA"/>
</dbReference>
<dbReference type="InterPro" id="IPR050425">
    <property type="entry name" value="NAD(P)_dehydrat-like"/>
</dbReference>
<dbReference type="OrthoDB" id="2735536at2759"/>
<accession>X8JSJ7</accession>
<dbReference type="Gene3D" id="3.40.50.720">
    <property type="entry name" value="NAD(P)-binding Rossmann-like Domain"/>
    <property type="match status" value="1"/>
</dbReference>
<evidence type="ECO:0000256" key="2">
    <source>
        <dbReference type="ARBA" id="ARBA00023445"/>
    </source>
</evidence>
<dbReference type="Pfam" id="PF01370">
    <property type="entry name" value="Epimerase"/>
    <property type="match status" value="1"/>
</dbReference>
<protein>
    <submittedName>
        <fullName evidence="4">NADPH-dependent aldehyde reductase</fullName>
    </submittedName>
</protein>
<comment type="caution">
    <text evidence="4">The sequence shown here is derived from an EMBL/GenBank/DDBJ whole genome shotgun (WGS) entry which is preliminary data.</text>
</comment>
<dbReference type="InterPro" id="IPR001509">
    <property type="entry name" value="Epimerase_deHydtase"/>
</dbReference>
<feature type="domain" description="NAD-dependent epimerase/dehydratase" evidence="3">
    <location>
        <begin position="10"/>
        <end position="267"/>
    </location>
</feature>